<evidence type="ECO:0000256" key="1">
    <source>
        <dbReference type="SAM" id="Phobius"/>
    </source>
</evidence>
<proteinExistence type="predicted"/>
<protein>
    <recommendedName>
        <fullName evidence="2">Phosphatidic acid phosphatase type 2/haloperoxidase domain-containing protein</fullName>
    </recommendedName>
</protein>
<feature type="transmembrane region" description="Helical" evidence="1">
    <location>
        <begin position="74"/>
        <end position="92"/>
    </location>
</feature>
<dbReference type="InterPro" id="IPR000326">
    <property type="entry name" value="PAP2/HPO"/>
</dbReference>
<dbReference type="SUPFAM" id="SSF48317">
    <property type="entry name" value="Acid phosphatase/Vanadium-dependent haloperoxidase"/>
    <property type="match status" value="1"/>
</dbReference>
<feature type="transmembrane region" description="Helical" evidence="1">
    <location>
        <begin position="12"/>
        <end position="30"/>
    </location>
</feature>
<feature type="transmembrane region" description="Helical" evidence="1">
    <location>
        <begin position="99"/>
        <end position="120"/>
    </location>
</feature>
<dbReference type="InterPro" id="IPR036938">
    <property type="entry name" value="PAP2/HPO_sf"/>
</dbReference>
<keyword evidence="4" id="KW-1185">Reference proteome</keyword>
<reference evidence="3 4" key="1">
    <citation type="submission" date="2017-06" db="EMBL/GenBank/DDBJ databases">
        <title>the draft geome sequence of Illustriluteabacillus marina B3227.</title>
        <authorList>
            <person name="He R.-H."/>
            <person name="Du Z.-J."/>
        </authorList>
    </citation>
    <scope>NUCLEOTIDE SEQUENCE [LARGE SCALE GENOMIC DNA]</scope>
    <source>
        <strain evidence="3 4">B3227</strain>
    </source>
</reference>
<dbReference type="Proteomes" id="UP000243524">
    <property type="component" value="Unassembled WGS sequence"/>
</dbReference>
<dbReference type="PANTHER" id="PTHR14969">
    <property type="entry name" value="SPHINGOSINE-1-PHOSPHATE PHOSPHOHYDROLASE"/>
    <property type="match status" value="1"/>
</dbReference>
<keyword evidence="1" id="KW-0812">Transmembrane</keyword>
<dbReference type="PANTHER" id="PTHR14969:SF13">
    <property type="entry name" value="AT30094P"/>
    <property type="match status" value="1"/>
</dbReference>
<organism evidence="3 4">
    <name type="scientific">Halalkalibacillus sediminis</name>
    <dbReference type="NCBI Taxonomy" id="2018042"/>
    <lineage>
        <taxon>Bacteria</taxon>
        <taxon>Bacillati</taxon>
        <taxon>Bacillota</taxon>
        <taxon>Bacilli</taxon>
        <taxon>Bacillales</taxon>
        <taxon>Bacillaceae</taxon>
        <taxon>Halalkalibacillus</taxon>
    </lineage>
</organism>
<comment type="caution">
    <text evidence="3">The sequence shown here is derived from an EMBL/GenBank/DDBJ whole genome shotgun (WGS) entry which is preliminary data.</text>
</comment>
<dbReference type="CDD" id="cd03392">
    <property type="entry name" value="PAP2_like_2"/>
    <property type="match status" value="1"/>
</dbReference>
<evidence type="ECO:0000259" key="2">
    <source>
        <dbReference type="SMART" id="SM00014"/>
    </source>
</evidence>
<sequence>MMNTLKEIPARTYIMIFIALTVIGGGFYIFSELADEVLEQEKFIIDQWASEFVAQFSNPTLYTFLGWVTELGSVYTLTFGSIVLVAILAIYYKRRTWRIVYFIIAMGGIALLTTGLKSAFSRDRPNILEQYDGTGHSFPSGHSTAPMVFYGFIIYLIIRSHLNKAAKWALNTFLVILILSIGLSRVFLGVHFITDVFAGFLLGLSWLVTCILILEYTLWRKGRDI</sequence>
<evidence type="ECO:0000313" key="4">
    <source>
        <dbReference type="Proteomes" id="UP000243524"/>
    </source>
</evidence>
<feature type="domain" description="Phosphatidic acid phosphatase type 2/haloperoxidase" evidence="2">
    <location>
        <begin position="99"/>
        <end position="211"/>
    </location>
</feature>
<keyword evidence="1" id="KW-0472">Membrane</keyword>
<feature type="transmembrane region" description="Helical" evidence="1">
    <location>
        <begin position="170"/>
        <end position="190"/>
    </location>
</feature>
<dbReference type="AlphaFoldDB" id="A0A2I0QTN8"/>
<dbReference type="OrthoDB" id="9789113at2"/>
<feature type="transmembrane region" description="Helical" evidence="1">
    <location>
        <begin position="140"/>
        <end position="158"/>
    </location>
</feature>
<evidence type="ECO:0000313" key="3">
    <source>
        <dbReference type="EMBL" id="PKR77668.1"/>
    </source>
</evidence>
<dbReference type="Gene3D" id="1.20.144.10">
    <property type="entry name" value="Phosphatidic acid phosphatase type 2/haloperoxidase"/>
    <property type="match status" value="2"/>
</dbReference>
<dbReference type="Pfam" id="PF01569">
    <property type="entry name" value="PAP2"/>
    <property type="match status" value="1"/>
</dbReference>
<accession>A0A2I0QTN8</accession>
<feature type="transmembrane region" description="Helical" evidence="1">
    <location>
        <begin position="196"/>
        <end position="219"/>
    </location>
</feature>
<dbReference type="RefSeq" id="WP_101331276.1">
    <property type="nucleotide sequence ID" value="NZ_PJNH01000002.1"/>
</dbReference>
<name>A0A2I0QTN8_9BACI</name>
<keyword evidence="1" id="KW-1133">Transmembrane helix</keyword>
<gene>
    <name evidence="3" type="ORF">CEY16_06970</name>
</gene>
<dbReference type="EMBL" id="PJNH01000002">
    <property type="protein sequence ID" value="PKR77668.1"/>
    <property type="molecule type" value="Genomic_DNA"/>
</dbReference>
<dbReference type="SMART" id="SM00014">
    <property type="entry name" value="acidPPc"/>
    <property type="match status" value="1"/>
</dbReference>